<proteinExistence type="predicted"/>
<feature type="transmembrane region" description="Helical" evidence="1">
    <location>
        <begin position="52"/>
        <end position="73"/>
    </location>
</feature>
<accession>A0ABW0F219</accession>
<evidence type="ECO:0000313" key="3">
    <source>
        <dbReference type="Proteomes" id="UP001595976"/>
    </source>
</evidence>
<keyword evidence="1" id="KW-0812">Transmembrane</keyword>
<feature type="transmembrane region" description="Helical" evidence="1">
    <location>
        <begin position="94"/>
        <end position="118"/>
    </location>
</feature>
<sequence>MIAALAIILACALLNRLRGDDRWKPAWLPGRALFYVAPAIGTVALLAQPWPVALAFAGGYVFWAVWGWGHILMRVGGFRPDRPPDAVERALLRLPGSILPIFARMLFALPAAIAVAWLSGRPEFWIAAPSFAAVATFAYHVLFRPIGAYDWLRAEFAIGGLWGLLIIGA</sequence>
<name>A0ABW0F219_9HYPH</name>
<keyword evidence="1" id="KW-1133">Transmembrane helix</keyword>
<organism evidence="2 3">
    <name type="scientific">Bosea minatitlanensis</name>
    <dbReference type="NCBI Taxonomy" id="128782"/>
    <lineage>
        <taxon>Bacteria</taxon>
        <taxon>Pseudomonadati</taxon>
        <taxon>Pseudomonadota</taxon>
        <taxon>Alphaproteobacteria</taxon>
        <taxon>Hyphomicrobiales</taxon>
        <taxon>Boseaceae</taxon>
        <taxon>Bosea</taxon>
    </lineage>
</organism>
<comment type="caution">
    <text evidence="2">The sequence shown here is derived from an EMBL/GenBank/DDBJ whole genome shotgun (WGS) entry which is preliminary data.</text>
</comment>
<dbReference type="EMBL" id="JBHSLI010000001">
    <property type="protein sequence ID" value="MFC5292259.1"/>
    <property type="molecule type" value="Genomic_DNA"/>
</dbReference>
<keyword evidence="3" id="KW-1185">Reference proteome</keyword>
<evidence type="ECO:0000313" key="2">
    <source>
        <dbReference type="EMBL" id="MFC5292259.1"/>
    </source>
</evidence>
<feature type="transmembrane region" description="Helical" evidence="1">
    <location>
        <begin position="124"/>
        <end position="143"/>
    </location>
</feature>
<dbReference type="Proteomes" id="UP001595976">
    <property type="component" value="Unassembled WGS sequence"/>
</dbReference>
<protein>
    <recommendedName>
        <fullName evidence="4">MAPEG family protein</fullName>
    </recommendedName>
</protein>
<gene>
    <name evidence="2" type="ORF">ACFPK2_04555</name>
</gene>
<reference evidence="3" key="1">
    <citation type="journal article" date="2019" name="Int. J. Syst. Evol. Microbiol.">
        <title>The Global Catalogue of Microorganisms (GCM) 10K type strain sequencing project: providing services to taxonomists for standard genome sequencing and annotation.</title>
        <authorList>
            <consortium name="The Broad Institute Genomics Platform"/>
            <consortium name="The Broad Institute Genome Sequencing Center for Infectious Disease"/>
            <person name="Wu L."/>
            <person name="Ma J."/>
        </authorList>
    </citation>
    <scope>NUCLEOTIDE SEQUENCE [LARGE SCALE GENOMIC DNA]</scope>
    <source>
        <strain evidence="3">CGMCC 1.15643</strain>
    </source>
</reference>
<keyword evidence="1" id="KW-0472">Membrane</keyword>
<evidence type="ECO:0008006" key="4">
    <source>
        <dbReference type="Google" id="ProtNLM"/>
    </source>
</evidence>
<evidence type="ECO:0000256" key="1">
    <source>
        <dbReference type="SAM" id="Phobius"/>
    </source>
</evidence>
<dbReference type="RefSeq" id="WP_260347682.1">
    <property type="nucleotide sequence ID" value="NZ_JAOAOS010000001.1"/>
</dbReference>